<protein>
    <submittedName>
        <fullName evidence="2">Uncharacterized protein</fullName>
    </submittedName>
</protein>
<evidence type="ECO:0000313" key="3">
    <source>
        <dbReference type="Proteomes" id="UP000525389"/>
    </source>
</evidence>
<dbReference type="PROSITE" id="PS51257">
    <property type="entry name" value="PROKAR_LIPOPROTEIN"/>
    <property type="match status" value="1"/>
</dbReference>
<dbReference type="AlphaFoldDB" id="A0A7W8GGY2"/>
<feature type="signal peptide" evidence="1">
    <location>
        <begin position="1"/>
        <end position="18"/>
    </location>
</feature>
<feature type="chain" id="PRO_5030525422" evidence="1">
    <location>
        <begin position="19"/>
        <end position="694"/>
    </location>
</feature>
<accession>A0A7W8GGY2</accession>
<dbReference type="Proteomes" id="UP000525389">
    <property type="component" value="Unassembled WGS sequence"/>
</dbReference>
<dbReference type="RefSeq" id="WP_184029684.1">
    <property type="nucleotide sequence ID" value="NZ_JACHFN010000009.1"/>
</dbReference>
<evidence type="ECO:0000256" key="1">
    <source>
        <dbReference type="SAM" id="SignalP"/>
    </source>
</evidence>
<dbReference type="EMBL" id="JACHFN010000009">
    <property type="protein sequence ID" value="MBB5235043.1"/>
    <property type="molecule type" value="Genomic_DNA"/>
</dbReference>
<comment type="caution">
    <text evidence="2">The sequence shown here is derived from an EMBL/GenBank/DDBJ whole genome shotgun (WGS) entry which is preliminary data.</text>
</comment>
<name>A0A7W8GGY2_9DEIO</name>
<keyword evidence="3" id="KW-1185">Reference proteome</keyword>
<gene>
    <name evidence="2" type="ORF">HNQ09_002491</name>
</gene>
<organism evidence="2 3">
    <name type="scientific">Deinococcus budaensis</name>
    <dbReference type="NCBI Taxonomy" id="1665626"/>
    <lineage>
        <taxon>Bacteria</taxon>
        <taxon>Thermotogati</taxon>
        <taxon>Deinococcota</taxon>
        <taxon>Deinococci</taxon>
        <taxon>Deinococcales</taxon>
        <taxon>Deinococcaceae</taxon>
        <taxon>Deinococcus</taxon>
    </lineage>
</organism>
<sequence>MPHAALRTLALTLPLLLAACSSVPTPTDTAGGGRDSRPQVSTTLPKDALLAPDVEVKLKVSDDDRVTRVQWSLDEGTARLRSGEFGEGQIKSDLTLSLGGLAGGAHTLKVTVTDSAGQTTTQTYAFTVDAVVPGFTALTLNGTAVAEGGTADLAVGAAATLAVTAADDLSGATVYVLRGTEVLAQGSGSVTTDLAASAAGNVEYKVVAVDAVGNTAVRTFTVNYRATTSGKTPAPTPVLTINTANTPPYSGSLSVTVAGNYDATSTVDRIILEVTDANGNVDNTTYVSNAPTATFSVDTSKYVDGNLTLRAIALTKEGLRGETVTRTVQIRNVSAPTLTILSPDTNATLTGPATVRVQLRQGNTPFTLQPLDSAGSDVRLSVRDFRGQIVKTVLGKAQKVSDGVYEAYLPLDLIGPDFSSNAYTLEVSAAATLSDGSARTLGSAVQISTQVSDNKPPALSVLMPAYIVDPYTNANVRGILSRNSAMMLQASDDNGVSSLRVDFVCDDATKLAGQECPRAPYSYNVPVGEAGIFFRVFEIGALLDAQPYVQNGNYTLRVTAYDGRNANIQEFPVRVSRAAVDSDIANLASQSTVDNVIYDSRPGELNIVSARWIVPGTTANPVRVATLAYDNTLNVLIPSRQRIDPVLPAGTSIQVTQGFSEPGSYRIDYIVEDLVTGVTRYYQGGIIVVKKNAS</sequence>
<keyword evidence="1" id="KW-0732">Signal</keyword>
<dbReference type="InterPro" id="IPR013783">
    <property type="entry name" value="Ig-like_fold"/>
</dbReference>
<reference evidence="2 3" key="1">
    <citation type="submission" date="2020-08" db="EMBL/GenBank/DDBJ databases">
        <title>Genomic Encyclopedia of Type Strains, Phase IV (KMG-IV): sequencing the most valuable type-strain genomes for metagenomic binning, comparative biology and taxonomic classification.</title>
        <authorList>
            <person name="Goeker M."/>
        </authorList>
    </citation>
    <scope>NUCLEOTIDE SEQUENCE [LARGE SCALE GENOMIC DNA]</scope>
    <source>
        <strain evidence="2 3">DSM 101791</strain>
    </source>
</reference>
<proteinExistence type="predicted"/>
<evidence type="ECO:0000313" key="2">
    <source>
        <dbReference type="EMBL" id="MBB5235043.1"/>
    </source>
</evidence>
<dbReference type="Gene3D" id="2.60.40.10">
    <property type="entry name" value="Immunoglobulins"/>
    <property type="match status" value="1"/>
</dbReference>